<dbReference type="EMBL" id="MU971407">
    <property type="protein sequence ID" value="KAK9235691.1"/>
    <property type="molecule type" value="Genomic_DNA"/>
</dbReference>
<evidence type="ECO:0000313" key="2">
    <source>
        <dbReference type="Proteomes" id="UP001433508"/>
    </source>
</evidence>
<comment type="caution">
    <text evidence="1">The sequence shown here is derived from an EMBL/GenBank/DDBJ whole genome shotgun (WGS) entry which is preliminary data.</text>
</comment>
<evidence type="ECO:0000313" key="1">
    <source>
        <dbReference type="EMBL" id="KAK9235691.1"/>
    </source>
</evidence>
<proteinExistence type="predicted"/>
<gene>
    <name evidence="1" type="ORF">V1525DRAFT_347786</name>
</gene>
<protein>
    <submittedName>
        <fullName evidence="1">Peptide N-acetyl-beta-D-glucosaminyl asparaginase amidase A-domain-containing protein</fullName>
    </submittedName>
</protein>
<keyword evidence="2" id="KW-1185">Reference proteome</keyword>
<organism evidence="1 2">
    <name type="scientific">Lipomyces kononenkoae</name>
    <name type="common">Yeast</name>
    <dbReference type="NCBI Taxonomy" id="34357"/>
    <lineage>
        <taxon>Eukaryota</taxon>
        <taxon>Fungi</taxon>
        <taxon>Dikarya</taxon>
        <taxon>Ascomycota</taxon>
        <taxon>Saccharomycotina</taxon>
        <taxon>Lipomycetes</taxon>
        <taxon>Lipomycetales</taxon>
        <taxon>Lipomycetaceae</taxon>
        <taxon>Lipomyces</taxon>
    </lineage>
</organism>
<dbReference type="Proteomes" id="UP001433508">
    <property type="component" value="Unassembled WGS sequence"/>
</dbReference>
<name>A0ACC3SVK6_LIPKO</name>
<sequence>MWLQVPRQHHDDELNRKTGDGIIEDSNVLEVFQVYKAPRAYGAPVFVSTIMEHTFGFSYGRPFVGTYRPAPVNFTHVQFTLSTTSAGRQFDRLALVFLGDHELWRSSTAEPTQSGIHFQYTKDMTRFLSLLQSEQPFVFEMGNLVDETYTGKFAMTLTAQFYFAPEQVGNGSVADTIIPVSACRSAQREPSHFSLPQDRAAVTLTLPRTAHKATMLISASGNAAEEFWYANVASEFKHVFPDVSLDGYGPHRELQVHVNGKLFAATFPFPVIFTGGIAPGLWRPIVGISAYDLPMYEVDLTPVLPLLWDGADVEIKVESGDLKDNAIGRDWIVSGNIFVWTGTAEGEGEVVEHTVRSLDITTIGALSTDRTNLNVTSVATRQGLVRSILRFGDNGQQEVFSRFDIKSRNAQIYTKSGQRQRVLAEISGTENSTALGDHEYHYPLGVDSLYEFSPVFKISAEISRGMVVDRKKSGLSLWTHQAGHAYYIGPDGQGNGPYGGGATEQGYIESTGSDQYWRTVRAVNGKVVRDLEAYDGNQLVDDMAAEERLQGNQAGVQAAEDNLVFFDCLQAYNEHVFSAKEHIEPQDDVEVKKCIKRMLGRGPAL</sequence>
<accession>A0ACC3SVK6</accession>
<reference evidence="2" key="1">
    <citation type="journal article" date="2024" name="Front. Bioeng. Biotechnol.">
        <title>Genome-scale model development and genomic sequencing of the oleaginous clade Lipomyces.</title>
        <authorList>
            <person name="Czajka J.J."/>
            <person name="Han Y."/>
            <person name="Kim J."/>
            <person name="Mondo S.J."/>
            <person name="Hofstad B.A."/>
            <person name="Robles A."/>
            <person name="Haridas S."/>
            <person name="Riley R."/>
            <person name="LaButti K."/>
            <person name="Pangilinan J."/>
            <person name="Andreopoulos W."/>
            <person name="Lipzen A."/>
            <person name="Yan J."/>
            <person name="Wang M."/>
            <person name="Ng V."/>
            <person name="Grigoriev I.V."/>
            <person name="Spatafora J.W."/>
            <person name="Magnuson J.K."/>
            <person name="Baker S.E."/>
            <person name="Pomraning K.R."/>
        </authorList>
    </citation>
    <scope>NUCLEOTIDE SEQUENCE [LARGE SCALE GENOMIC DNA]</scope>
    <source>
        <strain evidence="2">CBS 7786</strain>
    </source>
</reference>